<dbReference type="Gene3D" id="3.30.530.20">
    <property type="match status" value="1"/>
</dbReference>
<reference evidence="1" key="1">
    <citation type="submission" date="2020-07" db="EMBL/GenBank/DDBJ databases">
        <authorList>
            <person name="Lin J."/>
        </authorList>
    </citation>
    <scope>NUCLEOTIDE SEQUENCE</scope>
</reference>
<evidence type="ECO:0000313" key="1">
    <source>
        <dbReference type="EMBL" id="CAD1843523.1"/>
    </source>
</evidence>
<dbReference type="EMBL" id="LR862136">
    <property type="protein sequence ID" value="CAD1843523.1"/>
    <property type="molecule type" value="Genomic_DNA"/>
</dbReference>
<dbReference type="PANTHER" id="PTHR34560:SF1">
    <property type="entry name" value="START DOMAIN-CONTAINING PROTEIN"/>
    <property type="match status" value="1"/>
</dbReference>
<name>A0A6V7QK86_ANACO</name>
<dbReference type="InterPro" id="IPR023393">
    <property type="entry name" value="START-like_dom_sf"/>
</dbReference>
<dbReference type="AlphaFoldDB" id="A0A6V7QK86"/>
<organism evidence="1">
    <name type="scientific">Ananas comosus var. bracteatus</name>
    <name type="common">red pineapple</name>
    <dbReference type="NCBI Taxonomy" id="296719"/>
    <lineage>
        <taxon>Eukaryota</taxon>
        <taxon>Viridiplantae</taxon>
        <taxon>Streptophyta</taxon>
        <taxon>Embryophyta</taxon>
        <taxon>Tracheophyta</taxon>
        <taxon>Spermatophyta</taxon>
        <taxon>Magnoliopsida</taxon>
        <taxon>Liliopsida</taxon>
        <taxon>Poales</taxon>
        <taxon>Bromeliaceae</taxon>
        <taxon>Bromelioideae</taxon>
        <taxon>Ananas</taxon>
    </lineage>
</organism>
<protein>
    <submittedName>
        <fullName evidence="1">Uncharacterized protein</fullName>
    </submittedName>
</protein>
<accession>A0A6V7QK86</accession>
<dbReference type="PANTHER" id="PTHR34560">
    <property type="entry name" value="POLYKETIDE CYCLASE/DEHYDRASE/LIPID TRANSPORT SUPERFAMILY PROTEIN"/>
    <property type="match status" value="1"/>
</dbReference>
<gene>
    <name evidence="1" type="ORF">CB5_LOCUS26734</name>
</gene>
<proteinExistence type="predicted"/>
<dbReference type="SUPFAM" id="SSF55961">
    <property type="entry name" value="Bet v1-like"/>
    <property type="match status" value="1"/>
</dbReference>
<sequence>MSNCLKKIRIGEEISLIRMKVPWPVSEREALLHYFEIEYLKEDLVLVLLNAISDTEHIDIRSQGFTREEIPEAKDIVRVDLVGGFVVQKVTDNRCYFRTIANLDVKIDFVPPSLINFIARQLIGNGHKLFQKALSTVAINDEDYQEALRGPISLLPTTTEDSWPCCRNPLVRDHSASITEIVEEGIQQVDKWSKSDQLYDGCLSRLIDCRQQRGFISPEVEHALSILDTAISIVRVNRVSYNQTECSPADLDLPPREPATKAAFISDRDAPTAGLNMEKLTKSSEGYSRAKDFRQISAGSILSSKEKPEDFGDRGDGLGSYRQDKMTAAALAATHFPSPSNSMRKVCGGKVAVNGYMRRVHTMVSLNDLGRITSGCVA</sequence>